<dbReference type="SUPFAM" id="SSF52540">
    <property type="entry name" value="P-loop containing nucleoside triphosphate hydrolases"/>
    <property type="match status" value="1"/>
</dbReference>
<dbReference type="Proteomes" id="UP000579605">
    <property type="component" value="Unassembled WGS sequence"/>
</dbReference>
<keyword evidence="2 6" id="KW-0547">Nucleotide-binding</keyword>
<feature type="compositionally biased region" description="Basic residues" evidence="7">
    <location>
        <begin position="428"/>
        <end position="439"/>
    </location>
</feature>
<dbReference type="InterPro" id="IPR011545">
    <property type="entry name" value="DEAD/DEAH_box_helicase_dom"/>
</dbReference>
<keyword evidence="4 6" id="KW-0347">Helicase</keyword>
<reference evidence="10 11" key="1">
    <citation type="submission" date="2020-07" db="EMBL/GenBank/DDBJ databases">
        <title>Sequencing the genomes of 1000 actinobacteria strains.</title>
        <authorList>
            <person name="Klenk H.-P."/>
        </authorList>
    </citation>
    <scope>NUCLEOTIDE SEQUENCE [LARGE SCALE GENOMIC DNA]</scope>
    <source>
        <strain evidence="10 11">DSM 18448</strain>
    </source>
</reference>
<dbReference type="AlphaFoldDB" id="A0A852Z7K3"/>
<evidence type="ECO:0000259" key="9">
    <source>
        <dbReference type="PROSITE" id="PS51194"/>
    </source>
</evidence>
<dbReference type="GO" id="GO:0005524">
    <property type="term" value="F:ATP binding"/>
    <property type="evidence" value="ECO:0007669"/>
    <property type="project" value="UniProtKB-KW"/>
</dbReference>
<keyword evidence="11" id="KW-1185">Reference proteome</keyword>
<evidence type="ECO:0000256" key="3">
    <source>
        <dbReference type="ARBA" id="ARBA00022801"/>
    </source>
</evidence>
<dbReference type="PANTHER" id="PTHR47963:SF8">
    <property type="entry name" value="ATP-DEPENDENT RNA HELICASE DEAD"/>
    <property type="match status" value="1"/>
</dbReference>
<feature type="domain" description="Helicase ATP-binding" evidence="8">
    <location>
        <begin position="3"/>
        <end position="183"/>
    </location>
</feature>
<feature type="compositionally biased region" description="Basic and acidic residues" evidence="7">
    <location>
        <begin position="377"/>
        <end position="394"/>
    </location>
</feature>
<feature type="compositionally biased region" description="Basic and acidic residues" evidence="7">
    <location>
        <begin position="407"/>
        <end position="427"/>
    </location>
</feature>
<dbReference type="GO" id="GO:0009409">
    <property type="term" value="P:response to cold"/>
    <property type="evidence" value="ECO:0007669"/>
    <property type="project" value="TreeGrafter"/>
</dbReference>
<dbReference type="InterPro" id="IPR014001">
    <property type="entry name" value="Helicase_ATP-bd"/>
</dbReference>
<dbReference type="InterPro" id="IPR027417">
    <property type="entry name" value="P-loop_NTPase"/>
</dbReference>
<dbReference type="InterPro" id="IPR044742">
    <property type="entry name" value="DEAD/DEAH_RhlB"/>
</dbReference>
<evidence type="ECO:0000256" key="1">
    <source>
        <dbReference type="ARBA" id="ARBA00012552"/>
    </source>
</evidence>
<dbReference type="SMART" id="SM00490">
    <property type="entry name" value="HELICc"/>
    <property type="match status" value="1"/>
</dbReference>
<dbReference type="PROSITE" id="PS00039">
    <property type="entry name" value="DEAD_ATP_HELICASE"/>
    <property type="match status" value="1"/>
</dbReference>
<dbReference type="InterPro" id="IPR001650">
    <property type="entry name" value="Helicase_C-like"/>
</dbReference>
<dbReference type="SMART" id="SM00487">
    <property type="entry name" value="DEXDc"/>
    <property type="match status" value="1"/>
</dbReference>
<organism evidence="10 11">
    <name type="scientific">Actinopolymorpha rutila</name>
    <dbReference type="NCBI Taxonomy" id="446787"/>
    <lineage>
        <taxon>Bacteria</taxon>
        <taxon>Bacillati</taxon>
        <taxon>Actinomycetota</taxon>
        <taxon>Actinomycetes</taxon>
        <taxon>Propionibacteriales</taxon>
        <taxon>Actinopolymorphaceae</taxon>
        <taxon>Actinopolymorpha</taxon>
    </lineage>
</organism>
<gene>
    <name evidence="10" type="ORF">F4554_001549</name>
</gene>
<dbReference type="EC" id="3.6.4.13" evidence="1"/>
<evidence type="ECO:0000259" key="8">
    <source>
        <dbReference type="PROSITE" id="PS51192"/>
    </source>
</evidence>
<comment type="caution">
    <text evidence="10">The sequence shown here is derived from an EMBL/GenBank/DDBJ whole genome shotgun (WGS) entry which is preliminary data.</text>
</comment>
<dbReference type="CDD" id="cd18787">
    <property type="entry name" value="SF2_C_DEAD"/>
    <property type="match status" value="1"/>
</dbReference>
<name>A0A852Z7K3_9ACTN</name>
<keyword evidence="3 6" id="KW-0378">Hydrolase</keyword>
<proteinExistence type="inferred from homology"/>
<evidence type="ECO:0000256" key="4">
    <source>
        <dbReference type="ARBA" id="ARBA00022806"/>
    </source>
</evidence>
<dbReference type="Pfam" id="PF00270">
    <property type="entry name" value="DEAD"/>
    <property type="match status" value="1"/>
</dbReference>
<evidence type="ECO:0000313" key="10">
    <source>
        <dbReference type="EMBL" id="NYH88911.1"/>
    </source>
</evidence>
<evidence type="ECO:0000256" key="7">
    <source>
        <dbReference type="SAM" id="MobiDB-lite"/>
    </source>
</evidence>
<comment type="similarity">
    <text evidence="6">Belongs to the DEAD box helicase family.</text>
</comment>
<dbReference type="GO" id="GO:0005829">
    <property type="term" value="C:cytosol"/>
    <property type="evidence" value="ECO:0007669"/>
    <property type="project" value="TreeGrafter"/>
</dbReference>
<dbReference type="RefSeq" id="WP_179786734.1">
    <property type="nucleotide sequence ID" value="NZ_BAAARR010000003.1"/>
</dbReference>
<feature type="region of interest" description="Disordered" evidence="7">
    <location>
        <begin position="366"/>
        <end position="520"/>
    </location>
</feature>
<dbReference type="GO" id="GO:0003724">
    <property type="term" value="F:RNA helicase activity"/>
    <property type="evidence" value="ECO:0007669"/>
    <property type="project" value="UniProtKB-EC"/>
</dbReference>
<dbReference type="InterPro" id="IPR050547">
    <property type="entry name" value="DEAD_box_RNA_helicases"/>
</dbReference>
<dbReference type="InterPro" id="IPR000629">
    <property type="entry name" value="RNA-helicase_DEAD-box_CS"/>
</dbReference>
<evidence type="ECO:0000256" key="5">
    <source>
        <dbReference type="ARBA" id="ARBA00022840"/>
    </source>
</evidence>
<dbReference type="GO" id="GO:0016787">
    <property type="term" value="F:hydrolase activity"/>
    <property type="evidence" value="ECO:0007669"/>
    <property type="project" value="UniProtKB-KW"/>
</dbReference>
<feature type="domain" description="Helicase C-terminal" evidence="9">
    <location>
        <begin position="211"/>
        <end position="357"/>
    </location>
</feature>
<sequence>MAVPIALTGADLIAQARTGTGKTLAFGVPLLQRIVVPADRDFADLDAPGKPQALVVAPTRELAVQVTADLKVAASVRAARILTVYGGVAYEPQLDALAEGVEVVVGTPGRLLDLADRRALDLAHVKLLVLDEADRMLDLGFLPDVERLIAKTHEMRQTMLFSATMPGSIVQLARRHMRHPINVRAESAEESQVVPATAQFVYRCHDLDKPEVIARILQAEGCGRVMLFCTTKRAAQRLADDLADRGFAVAAIHGDLGQVARERGLERFRSGMVDVLVATDVAARGIDVEGVTHVINHTCPDDEKTYVHRIGRTGRAGASGIAVTFVDWADLTRWKMINNALGLPFEEPVETYSTSDHLFTDLGIPKEVTGRVGAPKGDTRSGDRERGREPGGRSRERRRSGGGADGGRGRRTEVGQSDEHEEHGDRPRSRRSRQRRRTRAGVVVADHGDGAGVAEPADTTGGGPEAGRDQSAPAAHSGGDESGASAPRRRRTRTRRRGGSGGGNGSGPSTADSTADSAQD</sequence>
<dbReference type="CDD" id="cd00268">
    <property type="entry name" value="DEADc"/>
    <property type="match status" value="1"/>
</dbReference>
<dbReference type="GO" id="GO:0005840">
    <property type="term" value="C:ribosome"/>
    <property type="evidence" value="ECO:0007669"/>
    <property type="project" value="TreeGrafter"/>
</dbReference>
<dbReference type="Gene3D" id="3.40.50.300">
    <property type="entry name" value="P-loop containing nucleotide triphosphate hydrolases"/>
    <property type="match status" value="2"/>
</dbReference>
<feature type="compositionally biased region" description="Basic residues" evidence="7">
    <location>
        <begin position="487"/>
        <end position="498"/>
    </location>
</feature>
<dbReference type="PANTHER" id="PTHR47963">
    <property type="entry name" value="DEAD-BOX ATP-DEPENDENT RNA HELICASE 47, MITOCHONDRIAL"/>
    <property type="match status" value="1"/>
</dbReference>
<evidence type="ECO:0000256" key="6">
    <source>
        <dbReference type="RuleBase" id="RU000492"/>
    </source>
</evidence>
<dbReference type="PROSITE" id="PS51192">
    <property type="entry name" value="HELICASE_ATP_BIND_1"/>
    <property type="match status" value="1"/>
</dbReference>
<keyword evidence="5 6" id="KW-0067">ATP-binding</keyword>
<dbReference type="EMBL" id="JACBZH010000001">
    <property type="protein sequence ID" value="NYH88911.1"/>
    <property type="molecule type" value="Genomic_DNA"/>
</dbReference>
<protein>
    <recommendedName>
        <fullName evidence="1">RNA helicase</fullName>
        <ecNumber evidence="1">3.6.4.13</ecNumber>
    </recommendedName>
</protein>
<accession>A0A852Z7K3</accession>
<evidence type="ECO:0000313" key="11">
    <source>
        <dbReference type="Proteomes" id="UP000579605"/>
    </source>
</evidence>
<dbReference type="GO" id="GO:0033592">
    <property type="term" value="F:RNA strand annealing activity"/>
    <property type="evidence" value="ECO:0007669"/>
    <property type="project" value="TreeGrafter"/>
</dbReference>
<dbReference type="Pfam" id="PF00271">
    <property type="entry name" value="Helicase_C"/>
    <property type="match status" value="1"/>
</dbReference>
<dbReference type="PROSITE" id="PS51194">
    <property type="entry name" value="HELICASE_CTER"/>
    <property type="match status" value="1"/>
</dbReference>
<evidence type="ECO:0000256" key="2">
    <source>
        <dbReference type="ARBA" id="ARBA00022741"/>
    </source>
</evidence>